<reference evidence="2 3" key="1">
    <citation type="submission" date="2019-07" db="EMBL/GenBank/DDBJ databases">
        <title>Genome sequencing of KACC 19320.</title>
        <authorList>
            <person name="Heo J."/>
            <person name="Kim S.-J."/>
            <person name="Kim J.-S."/>
            <person name="Hong S.-B."/>
            <person name="Kwon S.-W."/>
        </authorList>
    </citation>
    <scope>NUCLEOTIDE SEQUENCE [LARGE SCALE GENOMIC DNA]</scope>
    <source>
        <strain evidence="2 3">KACC 19320</strain>
    </source>
</reference>
<dbReference type="PANTHER" id="PTHR15020">
    <property type="entry name" value="FLAVIN REDUCTASE-RELATED"/>
    <property type="match status" value="1"/>
</dbReference>
<dbReference type="CDD" id="cd05243">
    <property type="entry name" value="SDR_a5"/>
    <property type="match status" value="1"/>
</dbReference>
<dbReference type="OrthoDB" id="9785372at2"/>
<dbReference type="AlphaFoldDB" id="A0A514Z9F7"/>
<proteinExistence type="predicted"/>
<dbReference type="InterPro" id="IPR016040">
    <property type="entry name" value="NAD(P)-bd_dom"/>
</dbReference>
<dbReference type="Gene3D" id="3.40.50.720">
    <property type="entry name" value="NAD(P)-binding Rossmann-like Domain"/>
    <property type="match status" value="1"/>
</dbReference>
<evidence type="ECO:0000259" key="1">
    <source>
        <dbReference type="Pfam" id="PF13460"/>
    </source>
</evidence>
<name>A0A514Z9F7_9LACT</name>
<dbReference type="SUPFAM" id="SSF51735">
    <property type="entry name" value="NAD(P)-binding Rossmann-fold domains"/>
    <property type="match status" value="1"/>
</dbReference>
<gene>
    <name evidence="2" type="ORF">FLP15_08720</name>
</gene>
<dbReference type="Proteomes" id="UP000315128">
    <property type="component" value="Chromosome"/>
</dbReference>
<evidence type="ECO:0000313" key="3">
    <source>
        <dbReference type="Proteomes" id="UP000315128"/>
    </source>
</evidence>
<dbReference type="EMBL" id="CP041356">
    <property type="protein sequence ID" value="QDK71222.1"/>
    <property type="molecule type" value="Genomic_DNA"/>
</dbReference>
<feature type="domain" description="NAD(P)-binding" evidence="1">
    <location>
        <begin position="7"/>
        <end position="186"/>
    </location>
</feature>
<evidence type="ECO:0000313" key="2">
    <source>
        <dbReference type="EMBL" id="QDK71222.1"/>
    </source>
</evidence>
<dbReference type="InterPro" id="IPR036291">
    <property type="entry name" value="NAD(P)-bd_dom_sf"/>
</dbReference>
<accession>A0A514Z9F7</accession>
<protein>
    <submittedName>
        <fullName evidence="2">SDR family oxidoreductase</fullName>
    </submittedName>
</protein>
<sequence length="211" mass="23097">MKIFIAGSTGRVGLTLLDKMSQTGHQIFAGARQKDKVPTIRNVTPVSFDLDWTPDQMIEVIKEMDIIIDVAGSSGGSLLQVDLFGAVKLMQATESAGIKRFILLSTIFALQPEKWTTPGFIALKDYYIAKHFADLYLINNTSLDYTILQPGYLTEEKESGLIDINDEISAPNTIEDVAQTLKELVNTKHSIGKVITMHNGATPIAAALNTL</sequence>
<dbReference type="KEGG" id="lack:FLP15_08720"/>
<dbReference type="Pfam" id="PF13460">
    <property type="entry name" value="NAD_binding_10"/>
    <property type="match status" value="1"/>
</dbReference>
<dbReference type="PANTHER" id="PTHR15020:SF50">
    <property type="entry name" value="UPF0659 PROTEIN YMR090W"/>
    <property type="match status" value="1"/>
</dbReference>
<keyword evidence="3" id="KW-1185">Reference proteome</keyword>
<dbReference type="RefSeq" id="WP_142766796.1">
    <property type="nucleotide sequence ID" value="NZ_CP041356.1"/>
</dbReference>
<organism evidence="2 3">
    <name type="scientific">Lactococcus protaetiae</name>
    <dbReference type="NCBI Taxonomy" id="2592653"/>
    <lineage>
        <taxon>Bacteria</taxon>
        <taxon>Bacillati</taxon>
        <taxon>Bacillota</taxon>
        <taxon>Bacilli</taxon>
        <taxon>Lactobacillales</taxon>
        <taxon>Streptococcaceae</taxon>
        <taxon>Lactococcus</taxon>
    </lineage>
</organism>